<organism evidence="1 2">
    <name type="scientific">Panaeolus cyanescens</name>
    <dbReference type="NCBI Taxonomy" id="181874"/>
    <lineage>
        <taxon>Eukaryota</taxon>
        <taxon>Fungi</taxon>
        <taxon>Dikarya</taxon>
        <taxon>Basidiomycota</taxon>
        <taxon>Agaricomycotina</taxon>
        <taxon>Agaricomycetes</taxon>
        <taxon>Agaricomycetidae</taxon>
        <taxon>Agaricales</taxon>
        <taxon>Agaricineae</taxon>
        <taxon>Galeropsidaceae</taxon>
        <taxon>Panaeolus</taxon>
    </lineage>
</organism>
<evidence type="ECO:0000313" key="1">
    <source>
        <dbReference type="EMBL" id="PPR04322.1"/>
    </source>
</evidence>
<dbReference type="Gene3D" id="3.80.10.10">
    <property type="entry name" value="Ribonuclease Inhibitor"/>
    <property type="match status" value="1"/>
</dbReference>
<protein>
    <recommendedName>
        <fullName evidence="3">F-box domain-containing protein</fullName>
    </recommendedName>
</protein>
<gene>
    <name evidence="1" type="ORF">CVT24_013395</name>
</gene>
<proteinExistence type="predicted"/>
<dbReference type="OrthoDB" id="3062612at2759"/>
<comment type="caution">
    <text evidence="1">The sequence shown here is derived from an EMBL/GenBank/DDBJ whole genome shotgun (WGS) entry which is preliminary data.</text>
</comment>
<evidence type="ECO:0008006" key="3">
    <source>
        <dbReference type="Google" id="ProtNLM"/>
    </source>
</evidence>
<dbReference type="InterPro" id="IPR032675">
    <property type="entry name" value="LRR_dom_sf"/>
</dbReference>
<reference evidence="1 2" key="1">
    <citation type="journal article" date="2018" name="Evol. Lett.">
        <title>Horizontal gene cluster transfer increased hallucinogenic mushroom diversity.</title>
        <authorList>
            <person name="Reynolds H.T."/>
            <person name="Vijayakumar V."/>
            <person name="Gluck-Thaler E."/>
            <person name="Korotkin H.B."/>
            <person name="Matheny P.B."/>
            <person name="Slot J.C."/>
        </authorList>
    </citation>
    <scope>NUCLEOTIDE SEQUENCE [LARGE SCALE GENOMIC DNA]</scope>
    <source>
        <strain evidence="1 2">2629</strain>
    </source>
</reference>
<dbReference type="EMBL" id="NHTK01000962">
    <property type="protein sequence ID" value="PPR04322.1"/>
    <property type="molecule type" value="Genomic_DNA"/>
</dbReference>
<dbReference type="InParanoid" id="A0A409YMR6"/>
<dbReference type="AlphaFoldDB" id="A0A409YMR6"/>
<dbReference type="SUPFAM" id="SSF52047">
    <property type="entry name" value="RNI-like"/>
    <property type="match status" value="1"/>
</dbReference>
<keyword evidence="2" id="KW-1185">Reference proteome</keyword>
<accession>A0A409YMR6</accession>
<sequence length="505" mass="56924">MTSILDLPSEALATVFEIGVHVWGVGYLHHASLVCKDWHWVAISYPHLWGIINVDRSVDSSRCLQLQQQLVRAKGAPLDITCHTSNNNWPKIKNLIPIFKRLRQNFVRLEVSIPFLLATDCTCDNIRNGLDVLDLSWGGQNPTAYVDTEFFEDREGWSRPRLHSFTARSLPPSWIAPFLSPFITRFRLYKTSNRRPSHVSSTSPITETLQYLAKVPNVRHLELEGLKAYRRTGGPPVPEHDTSLKVSLAHLQNLEITDVSFQSSILCGIEAPCLQTLAIRNSENNDWRWDAFIHDFSQLFSDSPADIRIETGSFSLTPLFLQWSNPQVIPTNLNTLELSNVLCVDDIPFLIKWLQRLPNLVRLIINDADNTLDRDLAAGSKQNRSMAEQAVDTQDIQRNLCHALSRPTLNPSTGIVEWVCPLLTILHLGDVEIRAKSLMAITRARGGLRLVADFSNKHATPAPARLHRLTMQICQHLSQEDNTELQALVKEVGCTCLACSFQDAL</sequence>
<evidence type="ECO:0000313" key="2">
    <source>
        <dbReference type="Proteomes" id="UP000284842"/>
    </source>
</evidence>
<name>A0A409YMR6_9AGAR</name>
<dbReference type="Proteomes" id="UP000284842">
    <property type="component" value="Unassembled WGS sequence"/>
</dbReference>